<reference evidence="1" key="1">
    <citation type="journal article" date="2020" name="bioRxiv">
        <title>Comparative genomics of Chlamydomonas.</title>
        <authorList>
            <person name="Craig R.J."/>
            <person name="Hasan A.R."/>
            <person name="Ness R.W."/>
            <person name="Keightley P.D."/>
        </authorList>
    </citation>
    <scope>NUCLEOTIDE SEQUENCE</scope>
    <source>
        <strain evidence="1">SAG 7.73</strain>
    </source>
</reference>
<dbReference type="Proteomes" id="UP000650467">
    <property type="component" value="Unassembled WGS sequence"/>
</dbReference>
<comment type="caution">
    <text evidence="1">The sequence shown here is derived from an EMBL/GenBank/DDBJ whole genome shotgun (WGS) entry which is preliminary data.</text>
</comment>
<evidence type="ECO:0000313" key="1">
    <source>
        <dbReference type="EMBL" id="KAG2428677.1"/>
    </source>
</evidence>
<gene>
    <name evidence="1" type="ORF">HXX76_011382</name>
</gene>
<dbReference type="AlphaFoldDB" id="A0A835SK64"/>
<protein>
    <submittedName>
        <fullName evidence="1">Uncharacterized protein</fullName>
    </submittedName>
</protein>
<organism evidence="1 2">
    <name type="scientific">Chlamydomonas incerta</name>
    <dbReference type="NCBI Taxonomy" id="51695"/>
    <lineage>
        <taxon>Eukaryota</taxon>
        <taxon>Viridiplantae</taxon>
        <taxon>Chlorophyta</taxon>
        <taxon>core chlorophytes</taxon>
        <taxon>Chlorophyceae</taxon>
        <taxon>CS clade</taxon>
        <taxon>Chlamydomonadales</taxon>
        <taxon>Chlamydomonadaceae</taxon>
        <taxon>Chlamydomonas</taxon>
    </lineage>
</organism>
<name>A0A835SK64_CHLIN</name>
<evidence type="ECO:0000313" key="2">
    <source>
        <dbReference type="Proteomes" id="UP000650467"/>
    </source>
</evidence>
<proteinExistence type="predicted"/>
<sequence>MWDIFSRRFPWATSAYFAKLYTHYCCIEDDCGFLQPPHPAWPSGKPPAFVSMHIPSDMMDMTHGALVRRQEEQAAAEQHRRSEEYKQRVAAAAAWKAQQEEQAAKERRSAQILAALPPVHVAERMRMAAKEARM</sequence>
<dbReference type="EMBL" id="JAEHOC010000033">
    <property type="protein sequence ID" value="KAG2428677.1"/>
    <property type="molecule type" value="Genomic_DNA"/>
</dbReference>
<keyword evidence="2" id="KW-1185">Reference proteome</keyword>
<accession>A0A835SK64</accession>